<evidence type="ECO:0000259" key="4">
    <source>
        <dbReference type="PROSITE" id="PS50835"/>
    </source>
</evidence>
<evidence type="ECO:0000256" key="3">
    <source>
        <dbReference type="SAM" id="Phobius"/>
    </source>
</evidence>
<gene>
    <name evidence="5" type="ORF">O3M35_008367</name>
</gene>
<evidence type="ECO:0000313" key="5">
    <source>
        <dbReference type="EMBL" id="KAK9506421.1"/>
    </source>
</evidence>
<feature type="transmembrane region" description="Helical" evidence="3">
    <location>
        <begin position="560"/>
        <end position="585"/>
    </location>
</feature>
<keyword evidence="6" id="KW-1185">Reference proteome</keyword>
<dbReference type="PANTHER" id="PTHR22906">
    <property type="entry name" value="PROPERDIN"/>
    <property type="match status" value="1"/>
</dbReference>
<dbReference type="PANTHER" id="PTHR22906:SF21">
    <property type="entry name" value="SEMA DOMAIN-CONTAINING PROTEIN"/>
    <property type="match status" value="1"/>
</dbReference>
<dbReference type="PROSITE" id="PS50835">
    <property type="entry name" value="IG_LIKE"/>
    <property type="match status" value="1"/>
</dbReference>
<dbReference type="Pfam" id="PF00090">
    <property type="entry name" value="TSP_1"/>
    <property type="match status" value="1"/>
</dbReference>
<dbReference type="EMBL" id="JAPXFL010000005">
    <property type="protein sequence ID" value="KAK9506421.1"/>
    <property type="molecule type" value="Genomic_DNA"/>
</dbReference>
<dbReference type="Gene3D" id="2.60.40.10">
    <property type="entry name" value="Immunoglobulins"/>
    <property type="match status" value="1"/>
</dbReference>
<dbReference type="PROSITE" id="PS50092">
    <property type="entry name" value="TSP1"/>
    <property type="match status" value="1"/>
</dbReference>
<organism evidence="5 6">
    <name type="scientific">Rhynocoris fuscipes</name>
    <dbReference type="NCBI Taxonomy" id="488301"/>
    <lineage>
        <taxon>Eukaryota</taxon>
        <taxon>Metazoa</taxon>
        <taxon>Ecdysozoa</taxon>
        <taxon>Arthropoda</taxon>
        <taxon>Hexapoda</taxon>
        <taxon>Insecta</taxon>
        <taxon>Pterygota</taxon>
        <taxon>Neoptera</taxon>
        <taxon>Paraneoptera</taxon>
        <taxon>Hemiptera</taxon>
        <taxon>Heteroptera</taxon>
        <taxon>Panheteroptera</taxon>
        <taxon>Cimicomorpha</taxon>
        <taxon>Reduviidae</taxon>
        <taxon>Harpactorinae</taxon>
        <taxon>Harpactorini</taxon>
        <taxon>Rhynocoris</taxon>
    </lineage>
</organism>
<comment type="caution">
    <text evidence="5">The sequence shown here is derived from an EMBL/GenBank/DDBJ whole genome shotgun (WGS) entry which is preliminary data.</text>
</comment>
<keyword evidence="2" id="KW-1015">Disulfide bond</keyword>
<dbReference type="InterPro" id="IPR036179">
    <property type="entry name" value="Ig-like_dom_sf"/>
</dbReference>
<evidence type="ECO:0000256" key="1">
    <source>
        <dbReference type="ARBA" id="ARBA00022737"/>
    </source>
</evidence>
<sequence>MWNPNVSTALILNIYPYKEEYSYQLIFGDDENEHIKLNYITNSGEQILLKQKTHAHFLSSGRWVGIIIIMQDTQLKIYYEDTPNPFFTWSKGKSEHFSPINALYFSYEAKSKHDEGSIGLNFPCDICQTEICINERNLYSVYYPMNLWKENSPIKVKNISFNIRGNGTFIVNLYVIPAKYPIGVLSIEGTRVELQYTRKRFIDRVARKNTESPVIVNEHWTELILTIDDEKNGTLLLNGNSFMTWKYPRTPLVYFFGIKCTGKVTWVANCKPPKLEGKPTNGGWSSWSPWECSVTCGGGQGVRRRTCDHPEPTLLGKVCVGESVEKGGCNENSCGDVTMETINSVRKYLAQKANNIQIDSGDSAELKCNPTLLEVIKKQSPKSKLYWSKNGVKIVNEEVIENIDTNDFKLEITNAKTSKNGVYACIIVKLDEQQEIVDVIALIVKSKSYTITGRTGQPLKLKANTVLLNSVYSDLRLTWFINGQVYKEYDETDLRLIEEELISPLKRTHEGEWISVVYQDNLALNWTTSWYKVKVKKKANWATHLLEEDLFKGALGDNEIIIYIIVTFLFVIVIAAAAAITIFLIRLQKYFKNLKENQPNLDSTS</sequence>
<evidence type="ECO:0000313" key="6">
    <source>
        <dbReference type="Proteomes" id="UP001461498"/>
    </source>
</evidence>
<keyword evidence="3" id="KW-1133">Transmembrane helix</keyword>
<feature type="domain" description="Ig-like" evidence="4">
    <location>
        <begin position="340"/>
        <end position="437"/>
    </location>
</feature>
<keyword evidence="1" id="KW-0677">Repeat</keyword>
<dbReference type="AlphaFoldDB" id="A0AAW1D613"/>
<accession>A0AAW1D613</accession>
<dbReference type="Gene3D" id="2.20.100.10">
    <property type="entry name" value="Thrombospondin type-1 (TSP1) repeat"/>
    <property type="match status" value="1"/>
</dbReference>
<name>A0AAW1D613_9HEMI</name>
<dbReference type="SMART" id="SM00209">
    <property type="entry name" value="TSP1"/>
    <property type="match status" value="1"/>
</dbReference>
<dbReference type="SUPFAM" id="SSF82895">
    <property type="entry name" value="TSP-1 type 1 repeat"/>
    <property type="match status" value="1"/>
</dbReference>
<keyword evidence="3" id="KW-0812">Transmembrane</keyword>
<proteinExistence type="predicted"/>
<protein>
    <recommendedName>
        <fullName evidence="4">Ig-like domain-containing protein</fullName>
    </recommendedName>
</protein>
<reference evidence="5 6" key="1">
    <citation type="submission" date="2022-12" db="EMBL/GenBank/DDBJ databases">
        <title>Chromosome-level genome assembly of true bugs.</title>
        <authorList>
            <person name="Ma L."/>
            <person name="Li H."/>
        </authorList>
    </citation>
    <scope>NUCLEOTIDE SEQUENCE [LARGE SCALE GENOMIC DNA]</scope>
    <source>
        <strain evidence="5">Lab_2022b</strain>
    </source>
</reference>
<evidence type="ECO:0000256" key="2">
    <source>
        <dbReference type="ARBA" id="ARBA00023157"/>
    </source>
</evidence>
<dbReference type="InterPro" id="IPR036383">
    <property type="entry name" value="TSP1_rpt_sf"/>
</dbReference>
<dbReference type="FunFam" id="2.20.100.10:FF:000001">
    <property type="entry name" value="semaphorin-5A isoform X1"/>
    <property type="match status" value="1"/>
</dbReference>
<dbReference type="SUPFAM" id="SSF48726">
    <property type="entry name" value="Immunoglobulin"/>
    <property type="match status" value="1"/>
</dbReference>
<dbReference type="InterPro" id="IPR007110">
    <property type="entry name" value="Ig-like_dom"/>
</dbReference>
<keyword evidence="3" id="KW-0472">Membrane</keyword>
<dbReference type="InterPro" id="IPR013783">
    <property type="entry name" value="Ig-like_fold"/>
</dbReference>
<dbReference type="InterPro" id="IPR000884">
    <property type="entry name" value="TSP1_rpt"/>
</dbReference>
<dbReference type="InterPro" id="IPR052065">
    <property type="entry name" value="Compl_asym_regulator"/>
</dbReference>
<dbReference type="Proteomes" id="UP001461498">
    <property type="component" value="Unassembled WGS sequence"/>
</dbReference>